<proteinExistence type="predicted"/>
<evidence type="ECO:0000313" key="3">
    <source>
        <dbReference type="Proteomes" id="UP001221898"/>
    </source>
</evidence>
<reference evidence="2" key="1">
    <citation type="journal article" date="2023" name="Science">
        <title>Genome structures resolve the early diversification of teleost fishes.</title>
        <authorList>
            <person name="Parey E."/>
            <person name="Louis A."/>
            <person name="Montfort J."/>
            <person name="Bouchez O."/>
            <person name="Roques C."/>
            <person name="Iampietro C."/>
            <person name="Lluch J."/>
            <person name="Castinel A."/>
            <person name="Donnadieu C."/>
            <person name="Desvignes T."/>
            <person name="Floi Bucao C."/>
            <person name="Jouanno E."/>
            <person name="Wen M."/>
            <person name="Mejri S."/>
            <person name="Dirks R."/>
            <person name="Jansen H."/>
            <person name="Henkel C."/>
            <person name="Chen W.J."/>
            <person name="Zahm M."/>
            <person name="Cabau C."/>
            <person name="Klopp C."/>
            <person name="Thompson A.W."/>
            <person name="Robinson-Rechavi M."/>
            <person name="Braasch I."/>
            <person name="Lecointre G."/>
            <person name="Bobe J."/>
            <person name="Postlethwait J.H."/>
            <person name="Berthelot C."/>
            <person name="Roest Crollius H."/>
            <person name="Guiguen Y."/>
        </authorList>
    </citation>
    <scope>NUCLEOTIDE SEQUENCE</scope>
    <source>
        <strain evidence="2">NC1722</strain>
    </source>
</reference>
<feature type="region of interest" description="Disordered" evidence="1">
    <location>
        <begin position="1"/>
        <end position="23"/>
    </location>
</feature>
<gene>
    <name evidence="2" type="ORF">AAFF_G00324820</name>
</gene>
<dbReference type="Proteomes" id="UP001221898">
    <property type="component" value="Unassembled WGS sequence"/>
</dbReference>
<accession>A0AAD7T8Z3</accession>
<feature type="compositionally biased region" description="Basic and acidic residues" evidence="1">
    <location>
        <begin position="1"/>
        <end position="16"/>
    </location>
</feature>
<name>A0AAD7T8Z3_9TELE</name>
<protein>
    <submittedName>
        <fullName evidence="2">Uncharacterized protein</fullName>
    </submittedName>
</protein>
<sequence>MAAEERKRTGVDRGSLERQTGNGNRLNGVLELAQGPAYIMGVDPGYTRLCVNQRFHLWWSAEAAKPWGAML</sequence>
<keyword evidence="3" id="KW-1185">Reference proteome</keyword>
<comment type="caution">
    <text evidence="2">The sequence shown here is derived from an EMBL/GenBank/DDBJ whole genome shotgun (WGS) entry which is preliminary data.</text>
</comment>
<evidence type="ECO:0000313" key="2">
    <source>
        <dbReference type="EMBL" id="KAJ8416604.1"/>
    </source>
</evidence>
<dbReference type="EMBL" id="JAINUG010000005">
    <property type="protein sequence ID" value="KAJ8416604.1"/>
    <property type="molecule type" value="Genomic_DNA"/>
</dbReference>
<organism evidence="2 3">
    <name type="scientific">Aldrovandia affinis</name>
    <dbReference type="NCBI Taxonomy" id="143900"/>
    <lineage>
        <taxon>Eukaryota</taxon>
        <taxon>Metazoa</taxon>
        <taxon>Chordata</taxon>
        <taxon>Craniata</taxon>
        <taxon>Vertebrata</taxon>
        <taxon>Euteleostomi</taxon>
        <taxon>Actinopterygii</taxon>
        <taxon>Neopterygii</taxon>
        <taxon>Teleostei</taxon>
        <taxon>Notacanthiformes</taxon>
        <taxon>Halosauridae</taxon>
        <taxon>Aldrovandia</taxon>
    </lineage>
</organism>
<dbReference type="AlphaFoldDB" id="A0AAD7T8Z3"/>
<evidence type="ECO:0000256" key="1">
    <source>
        <dbReference type="SAM" id="MobiDB-lite"/>
    </source>
</evidence>